<proteinExistence type="predicted"/>
<protein>
    <submittedName>
        <fullName evidence="3">Diguanylate cyclase (GGDEF)-like protein</fullName>
    </submittedName>
</protein>
<gene>
    <name evidence="3" type="ORF">EV139_1428</name>
</gene>
<dbReference type="InterPro" id="IPR029787">
    <property type="entry name" value="Nucleotide_cyclase"/>
</dbReference>
<feature type="domain" description="GGDEF" evidence="2">
    <location>
        <begin position="216"/>
        <end position="331"/>
    </location>
</feature>
<dbReference type="PANTHER" id="PTHR45138">
    <property type="entry name" value="REGULATORY COMPONENTS OF SENSORY TRANSDUCTION SYSTEM"/>
    <property type="match status" value="1"/>
</dbReference>
<dbReference type="CDD" id="cd01949">
    <property type="entry name" value="GGDEF"/>
    <property type="match status" value="1"/>
</dbReference>
<keyword evidence="1" id="KW-0472">Membrane</keyword>
<evidence type="ECO:0000259" key="2">
    <source>
        <dbReference type="PROSITE" id="PS50887"/>
    </source>
</evidence>
<dbReference type="InterPro" id="IPR050469">
    <property type="entry name" value="Diguanylate_Cyclase"/>
</dbReference>
<dbReference type="SMART" id="SM00267">
    <property type="entry name" value="GGDEF"/>
    <property type="match status" value="1"/>
</dbReference>
<evidence type="ECO:0000313" key="3">
    <source>
        <dbReference type="EMBL" id="RZT66004.1"/>
    </source>
</evidence>
<dbReference type="EMBL" id="SHKI01000004">
    <property type="protein sequence ID" value="RZT66004.1"/>
    <property type="molecule type" value="Genomic_DNA"/>
</dbReference>
<dbReference type="GO" id="GO:0052621">
    <property type="term" value="F:diguanylate cyclase activity"/>
    <property type="evidence" value="ECO:0007669"/>
    <property type="project" value="TreeGrafter"/>
</dbReference>
<dbReference type="PANTHER" id="PTHR45138:SF9">
    <property type="entry name" value="DIGUANYLATE CYCLASE DGCM-RELATED"/>
    <property type="match status" value="1"/>
</dbReference>
<dbReference type="AlphaFoldDB" id="A0A4Q7TXP8"/>
<dbReference type="Pfam" id="PF00990">
    <property type="entry name" value="GGDEF"/>
    <property type="match status" value="1"/>
</dbReference>
<dbReference type="SUPFAM" id="SSF55073">
    <property type="entry name" value="Nucleotide cyclase"/>
    <property type="match status" value="1"/>
</dbReference>
<keyword evidence="1" id="KW-0812">Transmembrane</keyword>
<feature type="transmembrane region" description="Helical" evidence="1">
    <location>
        <begin position="58"/>
        <end position="77"/>
    </location>
</feature>
<keyword evidence="1" id="KW-1133">Transmembrane helix</keyword>
<dbReference type="Gene3D" id="3.30.70.270">
    <property type="match status" value="1"/>
</dbReference>
<feature type="transmembrane region" description="Helical" evidence="1">
    <location>
        <begin position="150"/>
        <end position="172"/>
    </location>
</feature>
<dbReference type="RefSeq" id="WP_130453647.1">
    <property type="nucleotide sequence ID" value="NZ_QYAG01000001.1"/>
</dbReference>
<sequence length="331" mass="36747">MRAISRGFKYVQDLCVRFVRWQTPFSFVSALIPILLALVFLADILFPHPEFHRASVQLWISVYIVAGIFPLVLGHLYPTWAGMLMVALVEIWSSFFLLYARHPHTEINALLELPAIALYVGWFFPSVIARVFMGLSILRVSSALVWNPNLGANLGSAGIMVSYAVLIALFCFEAARAVRRQGETQSLTDPLTGALNRRGLIAAGEELRERARRAREPVTVAIIDFDRFKQLNEHGGHSAGDEALRDSVARWSAAVGMRGITGRTGGIVARLGGDEFAVVFRQGYVEAQQQLERVREESPYSWSWGLVAVGATEELDDAIQRADALLYAAKE</sequence>
<reference evidence="3 4" key="1">
    <citation type="journal article" date="2015" name="Stand. Genomic Sci.">
        <title>Genomic Encyclopedia of Bacterial and Archaeal Type Strains, Phase III: the genomes of soil and plant-associated and newly described type strains.</title>
        <authorList>
            <person name="Whitman W.B."/>
            <person name="Woyke T."/>
            <person name="Klenk H.P."/>
            <person name="Zhou Y."/>
            <person name="Lilburn T.G."/>
            <person name="Beck B.J."/>
            <person name="De Vos P."/>
            <person name="Vandamme P."/>
            <person name="Eisen J.A."/>
            <person name="Garrity G."/>
            <person name="Hugenholtz P."/>
            <person name="Kyrpides N.C."/>
        </authorList>
    </citation>
    <scope>NUCLEOTIDE SEQUENCE [LARGE SCALE GENOMIC DNA]</scope>
    <source>
        <strain evidence="3 4">RF6</strain>
    </source>
</reference>
<dbReference type="InterPro" id="IPR000160">
    <property type="entry name" value="GGDEF_dom"/>
</dbReference>
<feature type="transmembrane region" description="Helical" evidence="1">
    <location>
        <begin position="113"/>
        <end position="138"/>
    </location>
</feature>
<name>A0A4Q7TXP8_9MICO</name>
<keyword evidence="4" id="KW-1185">Reference proteome</keyword>
<organism evidence="3 4">
    <name type="scientific">Leucobacter luti</name>
    <dbReference type="NCBI Taxonomy" id="340320"/>
    <lineage>
        <taxon>Bacteria</taxon>
        <taxon>Bacillati</taxon>
        <taxon>Actinomycetota</taxon>
        <taxon>Actinomycetes</taxon>
        <taxon>Micrococcales</taxon>
        <taxon>Microbacteriaceae</taxon>
        <taxon>Leucobacter</taxon>
    </lineage>
</organism>
<evidence type="ECO:0000256" key="1">
    <source>
        <dbReference type="SAM" id="Phobius"/>
    </source>
</evidence>
<feature type="transmembrane region" description="Helical" evidence="1">
    <location>
        <begin position="83"/>
        <end position="101"/>
    </location>
</feature>
<feature type="transmembrane region" description="Helical" evidence="1">
    <location>
        <begin position="27"/>
        <end position="46"/>
    </location>
</feature>
<dbReference type="Proteomes" id="UP000291832">
    <property type="component" value="Unassembled WGS sequence"/>
</dbReference>
<comment type="caution">
    <text evidence="3">The sequence shown here is derived from an EMBL/GenBank/DDBJ whole genome shotgun (WGS) entry which is preliminary data.</text>
</comment>
<dbReference type="PROSITE" id="PS50887">
    <property type="entry name" value="GGDEF"/>
    <property type="match status" value="1"/>
</dbReference>
<evidence type="ECO:0000313" key="4">
    <source>
        <dbReference type="Proteomes" id="UP000291832"/>
    </source>
</evidence>
<accession>A0A4Q7TXP8</accession>
<dbReference type="InterPro" id="IPR043128">
    <property type="entry name" value="Rev_trsase/Diguanyl_cyclase"/>
</dbReference>
<dbReference type="OrthoDB" id="23692at2"/>
<dbReference type="NCBIfam" id="TIGR00254">
    <property type="entry name" value="GGDEF"/>
    <property type="match status" value="1"/>
</dbReference>